<evidence type="ECO:0000313" key="7">
    <source>
        <dbReference type="Proteomes" id="UP001161017"/>
    </source>
</evidence>
<dbReference type="PRINTS" id="PR00420">
    <property type="entry name" value="RNGMNOXGNASE"/>
</dbReference>
<evidence type="ECO:0000256" key="1">
    <source>
        <dbReference type="ARBA" id="ARBA00001974"/>
    </source>
</evidence>
<evidence type="ECO:0000256" key="5">
    <source>
        <dbReference type="ARBA" id="ARBA00023033"/>
    </source>
</evidence>
<dbReference type="InterPro" id="IPR036188">
    <property type="entry name" value="FAD/NAD-bd_sf"/>
</dbReference>
<evidence type="ECO:0000256" key="2">
    <source>
        <dbReference type="ARBA" id="ARBA00022630"/>
    </source>
</evidence>
<dbReference type="Proteomes" id="UP001161017">
    <property type="component" value="Unassembled WGS sequence"/>
</dbReference>
<dbReference type="Pfam" id="PF13450">
    <property type="entry name" value="NAD_binding_8"/>
    <property type="match status" value="1"/>
</dbReference>
<dbReference type="PANTHER" id="PTHR47178">
    <property type="entry name" value="MONOOXYGENASE, FAD-BINDING"/>
    <property type="match status" value="1"/>
</dbReference>
<organism evidence="6 7">
    <name type="scientific">Ramalina farinacea</name>
    <dbReference type="NCBI Taxonomy" id="258253"/>
    <lineage>
        <taxon>Eukaryota</taxon>
        <taxon>Fungi</taxon>
        <taxon>Dikarya</taxon>
        <taxon>Ascomycota</taxon>
        <taxon>Pezizomycotina</taxon>
        <taxon>Lecanoromycetes</taxon>
        <taxon>OSLEUM clade</taxon>
        <taxon>Lecanoromycetidae</taxon>
        <taxon>Lecanorales</taxon>
        <taxon>Lecanorineae</taxon>
        <taxon>Ramalinaceae</taxon>
        <taxon>Ramalina</taxon>
    </lineage>
</organism>
<dbReference type="Gene3D" id="3.50.50.60">
    <property type="entry name" value="FAD/NAD(P)-binding domain"/>
    <property type="match status" value="1"/>
</dbReference>
<gene>
    <name evidence="6" type="ORF">OHK93_004976</name>
</gene>
<dbReference type="GO" id="GO:0004497">
    <property type="term" value="F:monooxygenase activity"/>
    <property type="evidence" value="ECO:0007669"/>
    <property type="project" value="UniProtKB-KW"/>
</dbReference>
<comment type="cofactor">
    <cofactor evidence="1">
        <name>FAD</name>
        <dbReference type="ChEBI" id="CHEBI:57692"/>
    </cofactor>
</comment>
<dbReference type="PANTHER" id="PTHR47178:SF1">
    <property type="entry name" value="FAD-BINDING DOMAIN-CONTAINING PROTEIN-RELATED"/>
    <property type="match status" value="1"/>
</dbReference>
<evidence type="ECO:0000256" key="4">
    <source>
        <dbReference type="ARBA" id="ARBA00023002"/>
    </source>
</evidence>
<protein>
    <recommendedName>
        <fullName evidence="8">FAD-binding domain-containing protein</fullName>
    </recommendedName>
</protein>
<keyword evidence="3" id="KW-0274">FAD</keyword>
<comment type="caution">
    <text evidence="6">The sequence shown here is derived from an EMBL/GenBank/DDBJ whole genome shotgun (WGS) entry which is preliminary data.</text>
</comment>
<evidence type="ECO:0008006" key="8">
    <source>
        <dbReference type="Google" id="ProtNLM"/>
    </source>
</evidence>
<keyword evidence="5" id="KW-0503">Monooxygenase</keyword>
<keyword evidence="7" id="KW-1185">Reference proteome</keyword>
<accession>A0AA43TYY9</accession>
<dbReference type="SUPFAM" id="SSF51905">
    <property type="entry name" value="FAD/NAD(P)-binding domain"/>
    <property type="match status" value="1"/>
</dbReference>
<evidence type="ECO:0000256" key="3">
    <source>
        <dbReference type="ARBA" id="ARBA00022827"/>
    </source>
</evidence>
<keyword evidence="4" id="KW-0560">Oxidoreductase</keyword>
<reference evidence="6" key="1">
    <citation type="journal article" date="2023" name="Genome Biol. Evol.">
        <title>First Whole Genome Sequence and Flow Cytometry Genome Size Data for the Lichen-Forming Fungus Ramalina farinacea (Ascomycota).</title>
        <authorList>
            <person name="Llewellyn T."/>
            <person name="Mian S."/>
            <person name="Hill R."/>
            <person name="Leitch I.J."/>
            <person name="Gaya E."/>
        </authorList>
    </citation>
    <scope>NUCLEOTIDE SEQUENCE</scope>
    <source>
        <strain evidence="6">LIQ254RAFAR</strain>
    </source>
</reference>
<evidence type="ECO:0000313" key="6">
    <source>
        <dbReference type="EMBL" id="MDI1493188.1"/>
    </source>
</evidence>
<keyword evidence="2" id="KW-0285">Flavoprotein</keyword>
<proteinExistence type="predicted"/>
<dbReference type="AlphaFoldDB" id="A0AA43TYY9"/>
<name>A0AA43TYY9_9LECA</name>
<dbReference type="EMBL" id="JAPUFD010000023">
    <property type="protein sequence ID" value="MDI1493188.1"/>
    <property type="molecule type" value="Genomic_DNA"/>
</dbReference>
<sequence length="421" mass="46753">MAAATISPPQPPQPHVLIIGAGITGLLLAQSLKKHSIPCTVFERDPDPNFRGRGWGLTIHWSLPQFLALLPQHLIDRLPEVYVNPEASEAGENGNFLFFDLQSGEAKWKVPPSERIRVSRERLRGLLLEGVDVQWSKTLTSFAPAPHQAQTNNNNNSTITATFSDTTTSTAPLLIGADGSHSRVRSLLLPSPSLAKNHPLPYRLLGATVIYPTSFAQRLRDIDPFFFQGGDPNGDTFLYFSFLDTPSSYAKRTGERREEYECQIIVSWPYKHGWRGQESPCDVPASMAERVRFMKSIARNWASPFHELVERIPGHSEVKSITLEDFVPKKGDRGEGANHGIADIASLTDSLLPVLQHQHHDNDEAALSLQHAITTYENEMIDRTGPAVLTSRRACADAHDYARIGEGSPLVSRRVMVTEEE</sequence>